<name>A0AA43QHL3_9LECA</name>
<keyword evidence="2" id="KW-0732">Signal</keyword>
<feature type="signal peptide" evidence="2">
    <location>
        <begin position="1"/>
        <end position="24"/>
    </location>
</feature>
<comment type="caution">
    <text evidence="3">The sequence shown here is derived from an EMBL/GenBank/DDBJ whole genome shotgun (WGS) entry which is preliminary data.</text>
</comment>
<keyword evidence="4" id="KW-1185">Reference proteome</keyword>
<protein>
    <recommendedName>
        <fullName evidence="5">Ecp2 effector protein domain-containing protein</fullName>
    </recommendedName>
</protein>
<feature type="region of interest" description="Disordered" evidence="1">
    <location>
        <begin position="210"/>
        <end position="236"/>
    </location>
</feature>
<feature type="chain" id="PRO_5041314826" description="Ecp2 effector protein domain-containing protein" evidence="2">
    <location>
        <begin position="25"/>
        <end position="236"/>
    </location>
</feature>
<sequence>MRLCAAPLLTALLLLLSTPNPITSTTTNPLPSTNLTNPPPPSPQHPSASPLPSSAPPPLYTDCTALLSLILSNAASRRLREFTLHPPPSQSDWQVPSTFYHGTCRLTLSPLIILEWSSFAEIAEQGLEAVEKCLGPEVQSGRYAAGFNVAGLGEGLGVYLHGDVRVGGTGTGVDVAKRQGSTGSGGGQSCGRVDEGKVVDLQRLGGGWMDGAGAGAAAPGEQGLVSTTKKKKRRRK</sequence>
<dbReference type="AlphaFoldDB" id="A0AA43QHL3"/>
<evidence type="ECO:0000313" key="4">
    <source>
        <dbReference type="Proteomes" id="UP001161017"/>
    </source>
</evidence>
<evidence type="ECO:0000313" key="3">
    <source>
        <dbReference type="EMBL" id="MDI1486672.1"/>
    </source>
</evidence>
<organism evidence="3 4">
    <name type="scientific">Ramalina farinacea</name>
    <dbReference type="NCBI Taxonomy" id="258253"/>
    <lineage>
        <taxon>Eukaryota</taxon>
        <taxon>Fungi</taxon>
        <taxon>Dikarya</taxon>
        <taxon>Ascomycota</taxon>
        <taxon>Pezizomycotina</taxon>
        <taxon>Lecanoromycetes</taxon>
        <taxon>OSLEUM clade</taxon>
        <taxon>Lecanoromycetidae</taxon>
        <taxon>Lecanorales</taxon>
        <taxon>Lecanorineae</taxon>
        <taxon>Ramalinaceae</taxon>
        <taxon>Ramalina</taxon>
    </lineage>
</organism>
<gene>
    <name evidence="3" type="ORF">OHK93_005932</name>
</gene>
<evidence type="ECO:0008006" key="5">
    <source>
        <dbReference type="Google" id="ProtNLM"/>
    </source>
</evidence>
<feature type="region of interest" description="Disordered" evidence="1">
    <location>
        <begin position="24"/>
        <end position="55"/>
    </location>
</feature>
<dbReference type="EMBL" id="JAPUFD010000004">
    <property type="protein sequence ID" value="MDI1486672.1"/>
    <property type="molecule type" value="Genomic_DNA"/>
</dbReference>
<proteinExistence type="predicted"/>
<dbReference type="Proteomes" id="UP001161017">
    <property type="component" value="Unassembled WGS sequence"/>
</dbReference>
<accession>A0AA43QHL3</accession>
<reference evidence="3" key="1">
    <citation type="journal article" date="2023" name="Genome Biol. Evol.">
        <title>First Whole Genome Sequence and Flow Cytometry Genome Size Data for the Lichen-Forming Fungus Ramalina farinacea (Ascomycota).</title>
        <authorList>
            <person name="Llewellyn T."/>
            <person name="Mian S."/>
            <person name="Hill R."/>
            <person name="Leitch I.J."/>
            <person name="Gaya E."/>
        </authorList>
    </citation>
    <scope>NUCLEOTIDE SEQUENCE</scope>
    <source>
        <strain evidence="3">LIQ254RAFAR</strain>
    </source>
</reference>
<evidence type="ECO:0000256" key="2">
    <source>
        <dbReference type="SAM" id="SignalP"/>
    </source>
</evidence>
<feature type="compositionally biased region" description="Low complexity" evidence="1">
    <location>
        <begin position="24"/>
        <end position="36"/>
    </location>
</feature>
<evidence type="ECO:0000256" key="1">
    <source>
        <dbReference type="SAM" id="MobiDB-lite"/>
    </source>
</evidence>